<dbReference type="Pfam" id="PF23847">
    <property type="entry name" value="DUF7211"/>
    <property type="match status" value="1"/>
</dbReference>
<organism evidence="2">
    <name type="scientific">Siphoviridae sp. ctx254</name>
    <dbReference type="NCBI Taxonomy" id="2825737"/>
    <lineage>
        <taxon>Viruses</taxon>
        <taxon>Duplodnaviria</taxon>
        <taxon>Heunggongvirae</taxon>
        <taxon>Uroviricota</taxon>
        <taxon>Caudoviricetes</taxon>
    </lineage>
</organism>
<reference evidence="2" key="1">
    <citation type="journal article" date="2021" name="Proc. Natl. Acad. Sci. U.S.A.">
        <title>A Catalog of Tens of Thousands of Viruses from Human Metagenomes Reveals Hidden Associations with Chronic Diseases.</title>
        <authorList>
            <person name="Tisza M.J."/>
            <person name="Buck C.B."/>
        </authorList>
    </citation>
    <scope>NUCLEOTIDE SEQUENCE</scope>
    <source>
        <strain evidence="2">Ctx254</strain>
    </source>
</reference>
<accession>A0A8S5TVS2</accession>
<feature type="region of interest" description="Disordered" evidence="1">
    <location>
        <begin position="119"/>
        <end position="148"/>
    </location>
</feature>
<proteinExistence type="predicted"/>
<dbReference type="InterPro" id="IPR055635">
    <property type="entry name" value="DUF7211"/>
</dbReference>
<name>A0A8S5TVS2_9CAUD</name>
<protein>
    <submittedName>
        <fullName evidence="2">Glycosyltransferase</fullName>
    </submittedName>
</protein>
<sequence>MWQWTDGTSELYHYGVKGMKWGVRRYQDRNGRLTALGKERKQVARRQKSAIIKETIEGHKGAPRTYKPNTILDHLDRNGKIDKRSFYDSRGFKQKEIHTTDHGNPKQHPYGIHGEHIHEYMRDETGEKKDEVRRELTEEEQKKNGDIL</sequence>
<evidence type="ECO:0000256" key="1">
    <source>
        <dbReference type="SAM" id="MobiDB-lite"/>
    </source>
</evidence>
<evidence type="ECO:0000313" key="2">
    <source>
        <dbReference type="EMBL" id="DAF86292.1"/>
    </source>
</evidence>
<dbReference type="EMBL" id="BK015941">
    <property type="protein sequence ID" value="DAF86292.1"/>
    <property type="molecule type" value="Genomic_DNA"/>
</dbReference>